<dbReference type="EMBL" id="JAVDPW010000003">
    <property type="protein sequence ID" value="MDR6289528.1"/>
    <property type="molecule type" value="Genomic_DNA"/>
</dbReference>
<sequence>METLFIPIALLAGGLLAVQAGANAQLAKATGSPFAATALQLSVGTSLLLLVALLTGTLSALAGLPGVVWWHAIGGTASAVYVVSTILLFPRLGAVVSVGLFIAGQMLASLGLDGFGLLGLPAAGFDAAAVVGTLLVLAGAAAIVLGQAGGAAAPALSKPGWILLALAAGAVLPVQGAVNALLRRDLGAPFAVGAVSFLVATLAMAAVLLLVLALTRQPRPKLGGVAAMPWWGWLGGFAGAAYVTTVFTAIPAIGAAAAVGLTVAGQQVASVFVDRHGWFRLPRRPVSALRLAGVLALLAGVAVIKLA</sequence>
<proteinExistence type="predicted"/>
<evidence type="ECO:0000313" key="3">
    <source>
        <dbReference type="Proteomes" id="UP001262410"/>
    </source>
</evidence>
<feature type="transmembrane region" description="Helical" evidence="1">
    <location>
        <begin position="79"/>
        <end position="107"/>
    </location>
</feature>
<feature type="transmembrane region" description="Helical" evidence="1">
    <location>
        <begin position="160"/>
        <end position="178"/>
    </location>
</feature>
<evidence type="ECO:0000256" key="1">
    <source>
        <dbReference type="SAM" id="Phobius"/>
    </source>
</evidence>
<feature type="transmembrane region" description="Helical" evidence="1">
    <location>
        <begin position="285"/>
        <end position="304"/>
    </location>
</feature>
<evidence type="ECO:0000313" key="2">
    <source>
        <dbReference type="EMBL" id="MDR6289528.1"/>
    </source>
</evidence>
<dbReference type="Pfam" id="PF04657">
    <property type="entry name" value="DMT_YdcZ"/>
    <property type="match status" value="2"/>
</dbReference>
<keyword evidence="1" id="KW-0812">Transmembrane</keyword>
<reference evidence="2 3" key="1">
    <citation type="submission" date="2023-07" db="EMBL/GenBank/DDBJ databases">
        <title>Sorghum-associated microbial communities from plants grown in Nebraska, USA.</title>
        <authorList>
            <person name="Schachtman D."/>
        </authorList>
    </citation>
    <scope>NUCLEOTIDE SEQUENCE [LARGE SCALE GENOMIC DNA]</scope>
    <source>
        <strain evidence="2 3">584</strain>
    </source>
</reference>
<dbReference type="InterPro" id="IPR006750">
    <property type="entry name" value="YdcZ"/>
</dbReference>
<feature type="transmembrane region" description="Helical" evidence="1">
    <location>
        <begin position="249"/>
        <end position="273"/>
    </location>
</feature>
<keyword evidence="3" id="KW-1185">Reference proteome</keyword>
<comment type="caution">
    <text evidence="2">The sequence shown here is derived from an EMBL/GenBank/DDBJ whole genome shotgun (WGS) entry which is preliminary data.</text>
</comment>
<dbReference type="Proteomes" id="UP001262410">
    <property type="component" value="Unassembled WGS sequence"/>
</dbReference>
<dbReference type="PANTHER" id="PTHR34821">
    <property type="entry name" value="INNER MEMBRANE PROTEIN YDCZ"/>
    <property type="match status" value="1"/>
</dbReference>
<organism evidence="2 3">
    <name type="scientific">Inquilinus ginsengisoli</name>
    <dbReference type="NCBI Taxonomy" id="363840"/>
    <lineage>
        <taxon>Bacteria</taxon>
        <taxon>Pseudomonadati</taxon>
        <taxon>Pseudomonadota</taxon>
        <taxon>Alphaproteobacteria</taxon>
        <taxon>Rhodospirillales</taxon>
        <taxon>Rhodospirillaceae</taxon>
        <taxon>Inquilinus</taxon>
    </lineage>
</organism>
<feature type="transmembrane region" description="Helical" evidence="1">
    <location>
        <begin position="127"/>
        <end position="148"/>
    </location>
</feature>
<name>A0ABU1JLN4_9PROT</name>
<keyword evidence="1" id="KW-1133">Transmembrane helix</keyword>
<accession>A0ABU1JLN4</accession>
<keyword evidence="1" id="KW-0472">Membrane</keyword>
<feature type="transmembrane region" description="Helical" evidence="1">
    <location>
        <begin position="222"/>
        <end position="243"/>
    </location>
</feature>
<feature type="transmembrane region" description="Helical" evidence="1">
    <location>
        <begin position="190"/>
        <end position="215"/>
    </location>
</feature>
<dbReference type="PANTHER" id="PTHR34821:SF2">
    <property type="entry name" value="INNER MEMBRANE PROTEIN YDCZ"/>
    <property type="match status" value="1"/>
</dbReference>
<protein>
    <submittedName>
        <fullName evidence="2">Transporter family-2 protein</fullName>
    </submittedName>
</protein>
<gene>
    <name evidence="2" type="ORF">E9232_002043</name>
</gene>
<dbReference type="RefSeq" id="WP_309793813.1">
    <property type="nucleotide sequence ID" value="NZ_JAVDPW010000003.1"/>
</dbReference>